<feature type="non-terminal residue" evidence="1">
    <location>
        <position position="1"/>
    </location>
</feature>
<name>A0A1B6HXG3_9HEMI</name>
<dbReference type="AlphaFoldDB" id="A0A1B6HXG3"/>
<accession>A0A1B6HXG3</accession>
<sequence length="130" mass="14687">SASKSLLKERIAYHHRERYLLQNSIECKKTELKTLIGTEFNNILESIQNRCIKVSETDKKKKISKLEKIRPKKCDLPKDGNVNTDANNKNVINLSSKILNEAEISVLSKGLNFSVAQKSVKALDFVTGIE</sequence>
<evidence type="ECO:0000313" key="1">
    <source>
        <dbReference type="EMBL" id="JAS79366.1"/>
    </source>
</evidence>
<protein>
    <submittedName>
        <fullName evidence="1">Uncharacterized protein</fullName>
    </submittedName>
</protein>
<feature type="non-terminal residue" evidence="1">
    <location>
        <position position="130"/>
    </location>
</feature>
<dbReference type="EMBL" id="GECU01028340">
    <property type="protein sequence ID" value="JAS79366.1"/>
    <property type="molecule type" value="Transcribed_RNA"/>
</dbReference>
<proteinExistence type="predicted"/>
<gene>
    <name evidence="1" type="ORF">g.5764</name>
</gene>
<reference evidence="1" key="1">
    <citation type="submission" date="2015-11" db="EMBL/GenBank/DDBJ databases">
        <title>De novo transcriptome assembly of four potential Pierce s Disease insect vectors from Arizona vineyards.</title>
        <authorList>
            <person name="Tassone E.E."/>
        </authorList>
    </citation>
    <scope>NUCLEOTIDE SEQUENCE</scope>
</reference>
<organism evidence="1">
    <name type="scientific">Homalodisca liturata</name>
    <dbReference type="NCBI Taxonomy" id="320908"/>
    <lineage>
        <taxon>Eukaryota</taxon>
        <taxon>Metazoa</taxon>
        <taxon>Ecdysozoa</taxon>
        <taxon>Arthropoda</taxon>
        <taxon>Hexapoda</taxon>
        <taxon>Insecta</taxon>
        <taxon>Pterygota</taxon>
        <taxon>Neoptera</taxon>
        <taxon>Paraneoptera</taxon>
        <taxon>Hemiptera</taxon>
        <taxon>Auchenorrhyncha</taxon>
        <taxon>Membracoidea</taxon>
        <taxon>Cicadellidae</taxon>
        <taxon>Cicadellinae</taxon>
        <taxon>Proconiini</taxon>
        <taxon>Homalodisca</taxon>
    </lineage>
</organism>